<comment type="caution">
    <text evidence="1">The sequence shown here is derived from an EMBL/GenBank/DDBJ whole genome shotgun (WGS) entry which is preliminary data.</text>
</comment>
<organism evidence="1 2">
    <name type="scientific">Tannerella sp. oral taxon BU063 isolate Cell 2</name>
    <dbReference type="NCBI Taxonomy" id="1411148"/>
    <lineage>
        <taxon>Bacteria</taxon>
        <taxon>Pseudomonadati</taxon>
        <taxon>Bacteroidota</taxon>
        <taxon>Bacteroidia</taxon>
        <taxon>Bacteroidales</taxon>
        <taxon>Tannerellaceae</taxon>
        <taxon>Tannerella</taxon>
    </lineage>
</organism>
<accession>W2C2E0</accession>
<dbReference type="PATRIC" id="fig|1411148.3.peg.2397"/>
<name>W2C2E0_9BACT</name>
<dbReference type="EMBL" id="AYUF01000499">
    <property type="protein sequence ID" value="ETK00586.1"/>
    <property type="molecule type" value="Genomic_DNA"/>
</dbReference>
<evidence type="ECO:0000313" key="2">
    <source>
        <dbReference type="Proteomes" id="UP000018837"/>
    </source>
</evidence>
<protein>
    <recommendedName>
        <fullName evidence="3">HicB-like antitoxin of toxin-antitoxin system domain-containing protein</fullName>
    </recommendedName>
</protein>
<gene>
    <name evidence="1" type="ORF">N425_14230</name>
</gene>
<evidence type="ECO:0000313" key="1">
    <source>
        <dbReference type="EMBL" id="ETK00586.1"/>
    </source>
</evidence>
<dbReference type="AlphaFoldDB" id="W2C2E0"/>
<evidence type="ECO:0008006" key="3">
    <source>
        <dbReference type="Google" id="ProtNLM"/>
    </source>
</evidence>
<sequence length="85" mass="9624">MKVAITITRNGTQGYVCTCDYPFVHFDLGGCGATVDEAKQDCFTFYDEMRREYPADRLPDLEVEWVYDLARTRSDADLVDAAVMA</sequence>
<reference evidence="1 2" key="1">
    <citation type="submission" date="2013-11" db="EMBL/GenBank/DDBJ databases">
        <title>Single cell genomics of uncultured Tannerella BU063 (oral taxon 286).</title>
        <authorList>
            <person name="Beall C.J."/>
            <person name="Campbell A.G."/>
            <person name="Griffen A.L."/>
            <person name="Podar M."/>
            <person name="Leys E.J."/>
        </authorList>
    </citation>
    <scope>NUCLEOTIDE SEQUENCE [LARGE SCALE GENOMIC DNA]</scope>
    <source>
        <strain evidence="1">Cell 2</strain>
    </source>
</reference>
<proteinExistence type="predicted"/>
<dbReference type="Proteomes" id="UP000018837">
    <property type="component" value="Unassembled WGS sequence"/>
</dbReference>